<feature type="compositionally biased region" description="Acidic residues" evidence="2">
    <location>
        <begin position="50"/>
        <end position="59"/>
    </location>
</feature>
<dbReference type="PANTHER" id="PTHR32305">
    <property type="match status" value="1"/>
</dbReference>
<dbReference type="RefSeq" id="WP_088921072.1">
    <property type="nucleotide sequence ID" value="NZ_CP018632.1"/>
</dbReference>
<gene>
    <name evidence="6" type="primary">rhsC</name>
    <name evidence="6" type="ORF">IMCC3135_31115</name>
</gene>
<dbReference type="Pfam" id="PF20148">
    <property type="entry name" value="DUF6531"/>
    <property type="match status" value="1"/>
</dbReference>
<accession>A0A2Z2NXU3</accession>
<evidence type="ECO:0000256" key="2">
    <source>
        <dbReference type="SAM" id="MobiDB-lite"/>
    </source>
</evidence>
<dbReference type="EC" id="3.1.-.-" evidence="6"/>
<evidence type="ECO:0000256" key="3">
    <source>
        <dbReference type="SAM" id="SignalP"/>
    </source>
</evidence>
<feature type="region of interest" description="Disordered" evidence="2">
    <location>
        <begin position="38"/>
        <end position="66"/>
    </location>
</feature>
<evidence type="ECO:0000256" key="1">
    <source>
        <dbReference type="ARBA" id="ARBA00022737"/>
    </source>
</evidence>
<evidence type="ECO:0000313" key="7">
    <source>
        <dbReference type="Proteomes" id="UP000250079"/>
    </source>
</evidence>
<evidence type="ECO:0000259" key="5">
    <source>
        <dbReference type="Pfam" id="PF25023"/>
    </source>
</evidence>
<dbReference type="PANTHER" id="PTHR32305:SF15">
    <property type="entry name" value="PROTEIN RHSA-RELATED"/>
    <property type="match status" value="1"/>
</dbReference>
<feature type="domain" description="Teneurin-like YD-shell" evidence="5">
    <location>
        <begin position="489"/>
        <end position="606"/>
    </location>
</feature>
<proteinExistence type="predicted"/>
<feature type="signal peptide" evidence="3">
    <location>
        <begin position="1"/>
        <end position="30"/>
    </location>
</feature>
<dbReference type="Proteomes" id="UP000250079">
    <property type="component" value="Chromosome"/>
</dbReference>
<dbReference type="OrthoDB" id="9816400at2"/>
<dbReference type="NCBIfam" id="TIGR01643">
    <property type="entry name" value="YD_repeat_2x"/>
    <property type="match status" value="5"/>
</dbReference>
<dbReference type="NCBIfam" id="TIGR03696">
    <property type="entry name" value="Rhs_assc_core"/>
    <property type="match status" value="1"/>
</dbReference>
<feature type="domain" description="DUF6531" evidence="4">
    <location>
        <begin position="66"/>
        <end position="121"/>
    </location>
</feature>
<reference evidence="6 7" key="1">
    <citation type="submission" date="2016-12" db="EMBL/GenBank/DDBJ databases">
        <authorList>
            <person name="Song W.-J."/>
            <person name="Kurnit D.M."/>
        </authorList>
    </citation>
    <scope>NUCLEOTIDE SEQUENCE [LARGE SCALE GENOMIC DNA]</scope>
    <source>
        <strain evidence="6 7">IMCC3135</strain>
    </source>
</reference>
<dbReference type="InterPro" id="IPR022385">
    <property type="entry name" value="Rhs_assc_core"/>
</dbReference>
<evidence type="ECO:0000259" key="4">
    <source>
        <dbReference type="Pfam" id="PF20148"/>
    </source>
</evidence>
<evidence type="ECO:0000313" key="6">
    <source>
        <dbReference type="EMBL" id="ASJ76272.1"/>
    </source>
</evidence>
<dbReference type="Pfam" id="PF25023">
    <property type="entry name" value="TEN_YD-shell"/>
    <property type="match status" value="3"/>
</dbReference>
<dbReference type="GO" id="GO:0016787">
    <property type="term" value="F:hydrolase activity"/>
    <property type="evidence" value="ECO:0007669"/>
    <property type="project" value="UniProtKB-KW"/>
</dbReference>
<feature type="domain" description="Teneurin-like YD-shell" evidence="5">
    <location>
        <begin position="762"/>
        <end position="1007"/>
    </location>
</feature>
<dbReference type="InterPro" id="IPR056823">
    <property type="entry name" value="TEN-like_YD-shell"/>
</dbReference>
<dbReference type="AlphaFoldDB" id="A0A2Z2NXU3"/>
<dbReference type="InterPro" id="IPR045351">
    <property type="entry name" value="DUF6531"/>
</dbReference>
<feature type="chain" id="PRO_5016243402" evidence="3">
    <location>
        <begin position="31"/>
        <end position="1163"/>
    </location>
</feature>
<dbReference type="InterPro" id="IPR050708">
    <property type="entry name" value="T6SS_VgrG/RHS"/>
</dbReference>
<dbReference type="Pfam" id="PF05593">
    <property type="entry name" value="RHS_repeat"/>
    <property type="match status" value="2"/>
</dbReference>
<feature type="domain" description="Teneurin-like YD-shell" evidence="5">
    <location>
        <begin position="623"/>
        <end position="716"/>
    </location>
</feature>
<dbReference type="InterPro" id="IPR006530">
    <property type="entry name" value="YD"/>
</dbReference>
<protein>
    <submittedName>
        <fullName evidence="6">Deoxyribonuclease RhsC</fullName>
        <ecNumber evidence="6">3.1.-.-</ecNumber>
    </submittedName>
</protein>
<organism evidence="6 7">
    <name type="scientific">Granulosicoccus antarcticus IMCC3135</name>
    <dbReference type="NCBI Taxonomy" id="1192854"/>
    <lineage>
        <taxon>Bacteria</taxon>
        <taxon>Pseudomonadati</taxon>
        <taxon>Pseudomonadota</taxon>
        <taxon>Gammaproteobacteria</taxon>
        <taxon>Chromatiales</taxon>
        <taxon>Granulosicoccaceae</taxon>
        <taxon>Granulosicoccus</taxon>
    </lineage>
</organism>
<dbReference type="InterPro" id="IPR031325">
    <property type="entry name" value="RHS_repeat"/>
</dbReference>
<keyword evidence="3" id="KW-0732">Signal</keyword>
<dbReference type="KEGG" id="gai:IMCC3135_31115"/>
<name>A0A2Z2NXU3_9GAMM</name>
<dbReference type="EMBL" id="CP018632">
    <property type="protein sequence ID" value="ASJ76272.1"/>
    <property type="molecule type" value="Genomic_DNA"/>
</dbReference>
<keyword evidence="6" id="KW-0378">Hydrolase</keyword>
<keyword evidence="1" id="KW-0677">Repeat</keyword>
<sequence>MNIEKIVHLVGSTLFTLLLCGPIVSGSIFAADNANDQNTHDAFTGPEQPEKDDETGDPCDESKTGSPVMLQNREFIWRDTDVSIPGRRNLSLTRTYRAFDAREGFFGKGWTAECEKSLVKVLQYRATDVDGVAEVVAQYVYRLSNGRRYYFDQSSTGLYTAPEGLPGYTLTANADNTTQLTRIDGSSEIYNSLGQITSDQDKNGNSILYAYSNGVLNRIADEHGRFLQFAFNSTGHVTSVTDHSGREWEYAYNAEGTLASVTDPAGGVRRYEYENGVREASAQVYSLLNAVYDESDVLMISVVYGLHSVVDSYSIADDILTYTEQSGFIYKTDSVGARWAYKVDDQGHVVEVMPPVNRGTAYFREYDEDGNMVKLVDMLGTEFTGTYDTLGRMTSTTSPDGTTSFTYQGDTDRVITLTTPSGRIHRTNYDMFGNPTQLVDAAGNVSTLSYAMNGDLSSFTDAEGHRTVAATDAPGYLISTTDALGRTSTFTYDDRGNMEIMVNPAGDTSTFSYDVLDRQTSVSDEMGNTTSYRYDAAGRVLSLRNSAGFEHEYEYDGFGRLLNETRPDGYTKSYTYQTSNLPASMTDSRGRVYQFTFDRSQRMTGIDVSGDSAVGGADRRRYTYDVLGRVLSISSAGPTINYTYDSLGRVLSEGQGRSTVAYSYNNEGEVLSSTHSDETVSYSYDARGLISELVTPSGAHGFTYDKVGRQVTHTRPGNRSSTKSYDAVGRILALDHSSLSGDLLQYTWDTLDRIIQIEGAPNGPMSFTYDVIGRLVTANTGQSFAYQYDSRHNRTESDQQYDAFNKLLEDNTFSFGYDAAGNLTSRVNKLTGIETQYNYNARDRLSSVVEVQNEVPTELSRYTYDGMNRRTRKIASSITTNFQWAGDMLIGETSASSGAPDKRYRYGAALMPLEYSELSEDYQVVGDHLMTPTSLVDSAGSLGWQSYAGPYGETLDAATAPQNTVQFNVRFPGQYFDAETDLHYNNQRYYEPKHGRYIQSDPMGLMDGLNTYSYASANPLLYFDSTGEFACGGVCIGGIVVGGIAIVNWTRNYWNDDVSDIGDVDGWTQLTRNESIYHRMGEGNDGNRKFVSPNGRSEAVFDCDDNLVITAANGGTYNFFGPRFLGGIPHGIADVLPYFVFGTSPVDMFNPQRFIVTYNHLTQ</sequence>
<keyword evidence="7" id="KW-1185">Reference proteome</keyword>
<dbReference type="Gene3D" id="2.180.10.10">
    <property type="entry name" value="RHS repeat-associated core"/>
    <property type="match status" value="2"/>
</dbReference>